<proteinExistence type="predicted"/>
<gene>
    <name evidence="1" type="ORF">VP395_09975</name>
</gene>
<organism evidence="1 2">
    <name type="scientific">Mariniflexile soesokkakense</name>
    <dbReference type="NCBI Taxonomy" id="1343160"/>
    <lineage>
        <taxon>Bacteria</taxon>
        <taxon>Pseudomonadati</taxon>
        <taxon>Bacteroidota</taxon>
        <taxon>Flavobacteriia</taxon>
        <taxon>Flavobacteriales</taxon>
        <taxon>Flavobacteriaceae</taxon>
        <taxon>Mariniflexile</taxon>
    </lineage>
</organism>
<dbReference type="Pfam" id="PF14059">
    <property type="entry name" value="DUF4251"/>
    <property type="match status" value="1"/>
</dbReference>
<sequence length="182" mass="20036">MKSVYLLIGLFIIAITSCKSSKPTINQTEIDAFNAMVANKHFRIESDWAYPQVTNAMQQVLSSGLLQPGSAAGSINLIGNSNFLRISGDSISSYLPYFGERQMNVAYGGSDSAIQFKGLVENYKAIQNNDNSYTINFEAKNNSENFNVFIKLSPNLNSNITINGTSRNTIRYSGNVKPINNK</sequence>
<comment type="caution">
    <text evidence="1">The sequence shown here is derived from an EMBL/GenBank/DDBJ whole genome shotgun (WGS) entry which is preliminary data.</text>
</comment>
<dbReference type="Gene3D" id="2.40.128.410">
    <property type="match status" value="1"/>
</dbReference>
<dbReference type="EMBL" id="JAZHYP010000004">
    <property type="protein sequence ID" value="MEN3324055.1"/>
    <property type="molecule type" value="Genomic_DNA"/>
</dbReference>
<accession>A0ABV0ADS4</accession>
<name>A0ABV0ADS4_9FLAO</name>
<protein>
    <submittedName>
        <fullName evidence="1">DUF4251 domain-containing protein</fullName>
    </submittedName>
</protein>
<dbReference type="InterPro" id="IPR025347">
    <property type="entry name" value="DUF4251"/>
</dbReference>
<evidence type="ECO:0000313" key="1">
    <source>
        <dbReference type="EMBL" id="MEN3324055.1"/>
    </source>
</evidence>
<dbReference type="Proteomes" id="UP001416393">
    <property type="component" value="Unassembled WGS sequence"/>
</dbReference>
<evidence type="ECO:0000313" key="2">
    <source>
        <dbReference type="Proteomes" id="UP001416393"/>
    </source>
</evidence>
<dbReference type="PROSITE" id="PS51257">
    <property type="entry name" value="PROKAR_LIPOPROTEIN"/>
    <property type="match status" value="1"/>
</dbReference>
<keyword evidence="2" id="KW-1185">Reference proteome</keyword>
<reference evidence="1 2" key="1">
    <citation type="submission" date="2024-01" db="EMBL/GenBank/DDBJ databases">
        <title>Mariniflexile litorale sp. nov., isolated from the shallow sediments of the Sea of Japan.</title>
        <authorList>
            <person name="Romanenko L."/>
            <person name="Bystritskaya E."/>
            <person name="Isaeva M."/>
        </authorList>
    </citation>
    <scope>NUCLEOTIDE SEQUENCE [LARGE SCALE GENOMIC DNA]</scope>
    <source>
        <strain evidence="1 2">KCTC 32427</strain>
    </source>
</reference>
<dbReference type="RefSeq" id="WP_346241862.1">
    <property type="nucleotide sequence ID" value="NZ_JAZHYP010000004.1"/>
</dbReference>